<comment type="caution">
    <text evidence="1">The sequence shown here is derived from an EMBL/GenBank/DDBJ whole genome shotgun (WGS) entry which is preliminary data.</text>
</comment>
<keyword evidence="2" id="KW-1185">Reference proteome</keyword>
<protein>
    <submittedName>
        <fullName evidence="1">Uncharacterized protein</fullName>
    </submittedName>
</protein>
<proteinExistence type="predicted"/>
<sequence>MTFYEKGKNAAAAEVITACTDEMWNFENVTDLKELEGQLFYKFKVLEDGKDTYVPFFLSKYRGSYKNYYTDANSLLDNQSPKEFVIKSYFSVGFKHFRNELLGLVPELNELELCIFLDLLSTLEFLPLFFGNLPLQAAISDRIIKFRKRPKLNNLPVFFFRRLLKINVTEKQIEDVLTAVRPLQGYIREYSFQRHIHPFALSYIIAGDSNFMRERNSARDFPAVDDVVKYCALFDLYLNGFEAIGSLPKNLIYYINRFKKWYPAKPRIKAVLSRLWAYIFYYSKANRTDYLQLTKMLTIDFESFIFLTNLNKIDGLYFTKIVTEAELEPHENTLKKVKIDYSVYIDTCFLLSGMFSQINAEKCLFYIREAFINSKLRHGWRKDIFISDFFNESFAKVLEKNWLTREEVLELSESIFLLNLRLFEVTDGDHTRYGILNFLDALGGYDVKLAYKYWKRFQKLDLENHVENLSLIAIIIHDIKANAIPYDKVQEMVNRWSFKNKEYTQSLFKVEMEILKSDFYDDDVKKKCFSKVCGIVESVKGKFDYQQGVIENYYDAYDSYCQMNKKENEIIVDADDNLADRKITQMEFSQIIDKISDKKELQEVYSLFSNRNNKIYIEDKEIWRKWIDKILFVDGNIDMFVQLTKEQGFLKTGFWETHNSEYFYLGVACCLENPNAKEQMEKCLIENAGYGAFYKLIYVFAAMNDKKSTLALFKKFYKFCDFLVN</sequence>
<organism evidence="1 2">
    <name type="scientific">Chryseobacterium pennae</name>
    <dbReference type="NCBI Taxonomy" id="2258962"/>
    <lineage>
        <taxon>Bacteria</taxon>
        <taxon>Pseudomonadati</taxon>
        <taxon>Bacteroidota</taxon>
        <taxon>Flavobacteriia</taxon>
        <taxon>Flavobacteriales</taxon>
        <taxon>Weeksellaceae</taxon>
        <taxon>Chryseobacterium group</taxon>
        <taxon>Chryseobacterium</taxon>
    </lineage>
</organism>
<dbReference type="Proteomes" id="UP000256686">
    <property type="component" value="Unassembled WGS sequence"/>
</dbReference>
<reference evidence="2" key="1">
    <citation type="submission" date="2018-06" db="EMBL/GenBank/DDBJ databases">
        <authorList>
            <person name="Lum Nde A."/>
            <person name="Hugo C."/>
        </authorList>
    </citation>
    <scope>NUCLEOTIDE SEQUENCE [LARGE SCALE GENOMIC DNA]</scope>
    <source>
        <strain evidence="2">1_F178</strain>
    </source>
</reference>
<evidence type="ECO:0000313" key="2">
    <source>
        <dbReference type="Proteomes" id="UP000256686"/>
    </source>
</evidence>
<dbReference type="EMBL" id="QNVT01000037">
    <property type="protein sequence ID" value="REC59493.1"/>
    <property type="molecule type" value="Genomic_DNA"/>
</dbReference>
<evidence type="ECO:0000313" key="1">
    <source>
        <dbReference type="EMBL" id="REC59493.1"/>
    </source>
</evidence>
<name>A0A3D9C0U3_9FLAO</name>
<gene>
    <name evidence="1" type="ORF">DRF65_25770</name>
</gene>
<accession>A0A3D9C0U3</accession>
<dbReference type="AlphaFoldDB" id="A0A3D9C0U3"/>